<dbReference type="PROSITE" id="PS00107">
    <property type="entry name" value="PROTEIN_KINASE_ATP"/>
    <property type="match status" value="1"/>
</dbReference>
<dbReference type="CDD" id="cd14014">
    <property type="entry name" value="STKc_PknB_like"/>
    <property type="match status" value="1"/>
</dbReference>
<dbReference type="Gene3D" id="3.40.1000.10">
    <property type="entry name" value="Mog1/PsbP, alpha/beta/alpha sandwich"/>
    <property type="match status" value="1"/>
</dbReference>
<dbReference type="InterPro" id="IPR008271">
    <property type="entry name" value="Ser/Thr_kinase_AS"/>
</dbReference>
<feature type="compositionally biased region" description="Pro residues" evidence="8">
    <location>
        <begin position="311"/>
        <end position="324"/>
    </location>
</feature>
<dbReference type="EC" id="2.7.11.1" evidence="1"/>
<gene>
    <name evidence="10" type="ORF">GCM10012287_06410</name>
</gene>
<sequence length="536" mass="57899">MTDQDRLLAGRYRLDRELGRGGMGTVWLAQDALLDRRVAVKKLHVPPQLEDVERERMYERTRREARSAARISHPGVIVVHDVVEEDGLPCIVMEYVPSRSLSELVREDGPLTSAEAARTGLAMASALQAAHAAGVLHRDVKPANVLLQEGSERVVLTDFGIAAASGTETLTRTGEFVGSIDYAAPEHMLGREAGPAADAWALGATLYEAVEGVPPFRRSSWVETAYAASSEPPRAMERAGELGELIEGLLHKDADGRLTLEQAEAWLRGEAGTARLPAPREEPPPAAGPETRAEPPRQQRNDEPGEATAPAPVPAPSGSAPPPARTARGRSRGARALVWALCSALAAAAVAGGVWWQSGNGGGDPGPPGPSASHSGPSHSSPPELPPVADGYQRVRDELGFSVDVPEGWKRAGRPGGQQVDYLSPSGRTGLKFSVVDFAGDSPIRHWRQLEPEVREKSPGYERLRMNATVYQGRDAAIWEYRWQGRARPYRAIDLGFGSEGQAHYALYLSAPDAEWDAAKPYFDMAVKTFRIRARD</sequence>
<dbReference type="RefSeq" id="WP_189035494.1">
    <property type="nucleotide sequence ID" value="NZ_BMMP01000002.1"/>
</dbReference>
<keyword evidence="11" id="KW-1185">Reference proteome</keyword>
<evidence type="ECO:0000256" key="1">
    <source>
        <dbReference type="ARBA" id="ARBA00012513"/>
    </source>
</evidence>
<proteinExistence type="predicted"/>
<dbReference type="SMART" id="SM00220">
    <property type="entry name" value="S_TKc"/>
    <property type="match status" value="1"/>
</dbReference>
<dbReference type="PANTHER" id="PTHR43289:SF6">
    <property type="entry name" value="SERINE_THREONINE-PROTEIN KINASE NEKL-3"/>
    <property type="match status" value="1"/>
</dbReference>
<evidence type="ECO:0000256" key="4">
    <source>
        <dbReference type="ARBA" id="ARBA00022741"/>
    </source>
</evidence>
<evidence type="ECO:0000256" key="5">
    <source>
        <dbReference type="ARBA" id="ARBA00022777"/>
    </source>
</evidence>
<dbReference type="EMBL" id="BMMP01000002">
    <property type="protein sequence ID" value="GGO43378.1"/>
    <property type="molecule type" value="Genomic_DNA"/>
</dbReference>
<evidence type="ECO:0000313" key="10">
    <source>
        <dbReference type="EMBL" id="GGO43378.1"/>
    </source>
</evidence>
<dbReference type="PANTHER" id="PTHR43289">
    <property type="entry name" value="MITOGEN-ACTIVATED PROTEIN KINASE KINASE KINASE 20-RELATED"/>
    <property type="match status" value="1"/>
</dbReference>
<dbReference type="Proteomes" id="UP000631535">
    <property type="component" value="Unassembled WGS sequence"/>
</dbReference>
<dbReference type="Gene3D" id="1.10.510.10">
    <property type="entry name" value="Transferase(Phosphotransferase) domain 1"/>
    <property type="match status" value="1"/>
</dbReference>
<keyword evidence="3" id="KW-0808">Transferase</keyword>
<evidence type="ECO:0000256" key="7">
    <source>
        <dbReference type="PROSITE-ProRule" id="PRU10141"/>
    </source>
</evidence>
<name>A0ABQ2LUQ8_9ACTN</name>
<keyword evidence="5" id="KW-0418">Kinase</keyword>
<dbReference type="InterPro" id="IPR017441">
    <property type="entry name" value="Protein_kinase_ATP_BS"/>
</dbReference>
<dbReference type="PROSITE" id="PS00108">
    <property type="entry name" value="PROTEIN_KINASE_ST"/>
    <property type="match status" value="1"/>
</dbReference>
<organism evidence="10 11">
    <name type="scientific">Streptomyces daqingensis</name>
    <dbReference type="NCBI Taxonomy" id="1472640"/>
    <lineage>
        <taxon>Bacteria</taxon>
        <taxon>Bacillati</taxon>
        <taxon>Actinomycetota</taxon>
        <taxon>Actinomycetes</taxon>
        <taxon>Kitasatosporales</taxon>
        <taxon>Streptomycetaceae</taxon>
        <taxon>Streptomyces</taxon>
    </lineage>
</organism>
<keyword evidence="6 7" id="KW-0067">ATP-binding</keyword>
<feature type="region of interest" description="Disordered" evidence="8">
    <location>
        <begin position="358"/>
        <end position="390"/>
    </location>
</feature>
<dbReference type="Pfam" id="PF00069">
    <property type="entry name" value="Pkinase"/>
    <property type="match status" value="1"/>
</dbReference>
<feature type="region of interest" description="Disordered" evidence="8">
    <location>
        <begin position="271"/>
        <end position="331"/>
    </location>
</feature>
<evidence type="ECO:0000256" key="8">
    <source>
        <dbReference type="SAM" id="MobiDB-lite"/>
    </source>
</evidence>
<comment type="caution">
    <text evidence="10">The sequence shown here is derived from an EMBL/GenBank/DDBJ whole genome shotgun (WGS) entry which is preliminary data.</text>
</comment>
<keyword evidence="2" id="KW-0723">Serine/threonine-protein kinase</keyword>
<keyword evidence="4 7" id="KW-0547">Nucleotide-binding</keyword>
<dbReference type="PROSITE" id="PS50011">
    <property type="entry name" value="PROTEIN_KINASE_DOM"/>
    <property type="match status" value="1"/>
</dbReference>
<dbReference type="InterPro" id="IPR011009">
    <property type="entry name" value="Kinase-like_dom_sf"/>
</dbReference>
<reference evidence="11" key="1">
    <citation type="journal article" date="2019" name="Int. J. Syst. Evol. Microbiol.">
        <title>The Global Catalogue of Microorganisms (GCM) 10K type strain sequencing project: providing services to taxonomists for standard genome sequencing and annotation.</title>
        <authorList>
            <consortium name="The Broad Institute Genomics Platform"/>
            <consortium name="The Broad Institute Genome Sequencing Center for Infectious Disease"/>
            <person name="Wu L."/>
            <person name="Ma J."/>
        </authorList>
    </citation>
    <scope>NUCLEOTIDE SEQUENCE [LARGE SCALE GENOMIC DNA]</scope>
    <source>
        <strain evidence="11">CGMCC 4.7178</strain>
    </source>
</reference>
<dbReference type="SUPFAM" id="SSF56112">
    <property type="entry name" value="Protein kinase-like (PK-like)"/>
    <property type="match status" value="1"/>
</dbReference>
<evidence type="ECO:0000259" key="9">
    <source>
        <dbReference type="PROSITE" id="PS50011"/>
    </source>
</evidence>
<feature type="compositionally biased region" description="Low complexity" evidence="8">
    <location>
        <begin position="371"/>
        <end position="382"/>
    </location>
</feature>
<protein>
    <recommendedName>
        <fullName evidence="1">non-specific serine/threonine protein kinase</fullName>
        <ecNumber evidence="1">2.7.11.1</ecNumber>
    </recommendedName>
</protein>
<evidence type="ECO:0000313" key="11">
    <source>
        <dbReference type="Proteomes" id="UP000631535"/>
    </source>
</evidence>
<evidence type="ECO:0000256" key="2">
    <source>
        <dbReference type="ARBA" id="ARBA00022527"/>
    </source>
</evidence>
<evidence type="ECO:0000256" key="3">
    <source>
        <dbReference type="ARBA" id="ARBA00022679"/>
    </source>
</evidence>
<feature type="binding site" evidence="7">
    <location>
        <position position="42"/>
    </location>
    <ligand>
        <name>ATP</name>
        <dbReference type="ChEBI" id="CHEBI:30616"/>
    </ligand>
</feature>
<feature type="compositionally biased region" description="Basic and acidic residues" evidence="8">
    <location>
        <begin position="291"/>
        <end position="303"/>
    </location>
</feature>
<feature type="domain" description="Protein kinase" evidence="9">
    <location>
        <begin position="12"/>
        <end position="267"/>
    </location>
</feature>
<evidence type="ECO:0000256" key="6">
    <source>
        <dbReference type="ARBA" id="ARBA00022840"/>
    </source>
</evidence>
<dbReference type="Gene3D" id="3.30.200.20">
    <property type="entry name" value="Phosphorylase Kinase, domain 1"/>
    <property type="match status" value="1"/>
</dbReference>
<dbReference type="InterPro" id="IPR000719">
    <property type="entry name" value="Prot_kinase_dom"/>
</dbReference>
<accession>A0ABQ2LUQ8</accession>